<reference evidence="2" key="1">
    <citation type="submission" date="2020-05" db="EMBL/GenBank/DDBJ databases">
        <authorList>
            <person name="Chiriac C."/>
            <person name="Salcher M."/>
            <person name="Ghai R."/>
            <person name="Kavagutti S V."/>
        </authorList>
    </citation>
    <scope>NUCLEOTIDE SEQUENCE</scope>
</reference>
<proteinExistence type="predicted"/>
<evidence type="ECO:0000313" key="1">
    <source>
        <dbReference type="EMBL" id="CAB4171682.1"/>
    </source>
</evidence>
<protein>
    <submittedName>
        <fullName evidence="2">Uncharacterized protein</fullName>
    </submittedName>
</protein>
<evidence type="ECO:0000313" key="2">
    <source>
        <dbReference type="EMBL" id="CAB4200429.1"/>
    </source>
</evidence>
<dbReference type="EMBL" id="LR797303">
    <property type="protein sequence ID" value="CAB4200429.1"/>
    <property type="molecule type" value="Genomic_DNA"/>
</dbReference>
<gene>
    <name evidence="2" type="ORF">UFOVP1348_43</name>
    <name evidence="1" type="ORF">UFOVP924_12</name>
</gene>
<name>A0A6J5S3P4_9CAUD</name>
<dbReference type="EMBL" id="LR796874">
    <property type="protein sequence ID" value="CAB4171682.1"/>
    <property type="molecule type" value="Genomic_DNA"/>
</dbReference>
<sequence>MDKQQLQHLKECESREWIKRHRQKARELGANAAHLWWRGVSYDIARIRGQSAFDALRDEMNRQK</sequence>
<accession>A0A6J5S3P4</accession>
<organism evidence="2">
    <name type="scientific">uncultured Caudovirales phage</name>
    <dbReference type="NCBI Taxonomy" id="2100421"/>
    <lineage>
        <taxon>Viruses</taxon>
        <taxon>Duplodnaviria</taxon>
        <taxon>Heunggongvirae</taxon>
        <taxon>Uroviricota</taxon>
        <taxon>Caudoviricetes</taxon>
        <taxon>Peduoviridae</taxon>
        <taxon>Maltschvirus</taxon>
        <taxon>Maltschvirus maltsch</taxon>
    </lineage>
</organism>